<name>A0A5B8RAN4_9ZZZZ</name>
<feature type="compositionally biased region" description="Basic and acidic residues" evidence="1">
    <location>
        <begin position="8"/>
        <end position="19"/>
    </location>
</feature>
<evidence type="ECO:0000313" key="2">
    <source>
        <dbReference type="EMBL" id="QEA05726.1"/>
    </source>
</evidence>
<organism evidence="2">
    <name type="scientific">uncultured organism</name>
    <dbReference type="NCBI Taxonomy" id="155900"/>
    <lineage>
        <taxon>unclassified sequences</taxon>
        <taxon>environmental samples</taxon>
    </lineage>
</organism>
<gene>
    <name evidence="2" type="ORF">KBTEX_02050</name>
</gene>
<reference evidence="2" key="1">
    <citation type="submission" date="2019-06" db="EMBL/GenBank/DDBJ databases">
        <authorList>
            <person name="Murdoch R.W."/>
            <person name="Fathepure B."/>
        </authorList>
    </citation>
    <scope>NUCLEOTIDE SEQUENCE</scope>
</reference>
<accession>A0A5B8RAN4</accession>
<protein>
    <submittedName>
        <fullName evidence="2">Uncharacterized protein</fullName>
    </submittedName>
</protein>
<feature type="region of interest" description="Disordered" evidence="1">
    <location>
        <begin position="1"/>
        <end position="24"/>
    </location>
</feature>
<dbReference type="AlphaFoldDB" id="A0A5B8RAN4"/>
<dbReference type="EMBL" id="MN079108">
    <property type="protein sequence ID" value="QEA05726.1"/>
    <property type="molecule type" value="Genomic_DNA"/>
</dbReference>
<sequence>MGSAMTVDRLEDENRRYDGRGGVSAENRGAGFAPAFLDRATGRVHRSCLADGRPAPCHCLDGLPETLVTARDLGGRVTAVRPGVIAGFVRDGAFYTREQAARALAAG</sequence>
<proteinExistence type="predicted"/>
<evidence type="ECO:0000256" key="1">
    <source>
        <dbReference type="SAM" id="MobiDB-lite"/>
    </source>
</evidence>